<accession>A0A6C0CXK9</accession>
<protein>
    <submittedName>
        <fullName evidence="1">Uncharacterized protein</fullName>
    </submittedName>
</protein>
<dbReference type="EMBL" id="MN739504">
    <property type="protein sequence ID" value="QHT08963.1"/>
    <property type="molecule type" value="Genomic_DNA"/>
</dbReference>
<dbReference type="AlphaFoldDB" id="A0A6C0CXK9"/>
<sequence>MPVNVFRKANQNLTSGENTRYTRQKTIFKGAINVAENGGKLEKRTSSGKSKGTYVGDIYTTTTGQKLIGAKSYEALYDVTIGKYLADPLAFGISDAGNLWEGNIFVTDLSGLVGLTNTITTGINRLTYPIDFNASYEYPPIGWPDASNNQAGGIYVDPNKRVFYPKSGGKNSSLGDCYLYDELAYLQHVTYQTQFYEAFALRYPGIQNGIISPVFYPASHLSLKCDKNWVKDISYGIIWNGYVPGYV</sequence>
<evidence type="ECO:0000313" key="1">
    <source>
        <dbReference type="EMBL" id="QHT08963.1"/>
    </source>
</evidence>
<name>A0A6C0CXK9_9ZZZZ</name>
<organism evidence="1">
    <name type="scientific">viral metagenome</name>
    <dbReference type="NCBI Taxonomy" id="1070528"/>
    <lineage>
        <taxon>unclassified sequences</taxon>
        <taxon>metagenomes</taxon>
        <taxon>organismal metagenomes</taxon>
    </lineage>
</organism>
<reference evidence="1" key="1">
    <citation type="journal article" date="2020" name="Nature">
        <title>Giant virus diversity and host interactions through global metagenomics.</title>
        <authorList>
            <person name="Schulz F."/>
            <person name="Roux S."/>
            <person name="Paez-Espino D."/>
            <person name="Jungbluth S."/>
            <person name="Walsh D.A."/>
            <person name="Denef V.J."/>
            <person name="McMahon K.D."/>
            <person name="Konstantinidis K.T."/>
            <person name="Eloe-Fadrosh E.A."/>
            <person name="Kyrpides N.C."/>
            <person name="Woyke T."/>
        </authorList>
    </citation>
    <scope>NUCLEOTIDE SEQUENCE</scope>
    <source>
        <strain evidence="1">GVMAG-M-3300023109-53</strain>
    </source>
</reference>
<proteinExistence type="predicted"/>